<protein>
    <submittedName>
        <fullName evidence="9">Iron complex transport system permease protein</fullName>
    </submittedName>
</protein>
<dbReference type="GO" id="GO:0033214">
    <property type="term" value="P:siderophore-iron import into cell"/>
    <property type="evidence" value="ECO:0007669"/>
    <property type="project" value="TreeGrafter"/>
</dbReference>
<reference evidence="9 10" key="1">
    <citation type="submission" date="2016-10" db="EMBL/GenBank/DDBJ databases">
        <authorList>
            <person name="de Groot N.N."/>
        </authorList>
    </citation>
    <scope>NUCLEOTIDE SEQUENCE [LARGE SCALE GENOMIC DNA]</scope>
    <source>
        <strain evidence="9 10">CGMCC 1.9157</strain>
    </source>
</reference>
<dbReference type="Pfam" id="PF01032">
    <property type="entry name" value="FecCD"/>
    <property type="match status" value="1"/>
</dbReference>
<keyword evidence="7 8" id="KW-0472">Membrane</keyword>
<feature type="transmembrane region" description="Helical" evidence="8">
    <location>
        <begin position="117"/>
        <end position="136"/>
    </location>
</feature>
<dbReference type="InterPro" id="IPR037294">
    <property type="entry name" value="ABC_BtuC-like"/>
</dbReference>
<evidence type="ECO:0000256" key="4">
    <source>
        <dbReference type="ARBA" id="ARBA00022475"/>
    </source>
</evidence>
<dbReference type="STRING" id="655353.SAMN04488056_11872"/>
<feature type="transmembrane region" description="Helical" evidence="8">
    <location>
        <begin position="340"/>
        <end position="361"/>
    </location>
</feature>
<dbReference type="PANTHER" id="PTHR30472">
    <property type="entry name" value="FERRIC ENTEROBACTIN TRANSPORT SYSTEM PERMEASE PROTEIN"/>
    <property type="match status" value="1"/>
</dbReference>
<feature type="transmembrane region" description="Helical" evidence="8">
    <location>
        <begin position="313"/>
        <end position="333"/>
    </location>
</feature>
<dbReference type="Gene3D" id="1.10.3470.10">
    <property type="entry name" value="ABC transporter involved in vitamin B12 uptake, BtuC"/>
    <property type="match status" value="1"/>
</dbReference>
<feature type="transmembrane region" description="Helical" evidence="8">
    <location>
        <begin position="34"/>
        <end position="55"/>
    </location>
</feature>
<evidence type="ECO:0000256" key="7">
    <source>
        <dbReference type="ARBA" id="ARBA00023136"/>
    </source>
</evidence>
<evidence type="ECO:0000313" key="9">
    <source>
        <dbReference type="EMBL" id="SFP02437.1"/>
    </source>
</evidence>
<evidence type="ECO:0000256" key="8">
    <source>
        <dbReference type="SAM" id="Phobius"/>
    </source>
</evidence>
<evidence type="ECO:0000256" key="3">
    <source>
        <dbReference type="ARBA" id="ARBA00022448"/>
    </source>
</evidence>
<dbReference type="Proteomes" id="UP000199236">
    <property type="component" value="Unassembled WGS sequence"/>
</dbReference>
<feature type="transmembrane region" description="Helical" evidence="8">
    <location>
        <begin position="183"/>
        <end position="203"/>
    </location>
</feature>
<dbReference type="SUPFAM" id="SSF81345">
    <property type="entry name" value="ABC transporter involved in vitamin B12 uptake, BtuC"/>
    <property type="match status" value="1"/>
</dbReference>
<gene>
    <name evidence="9" type="ORF">SAMN04488056_11872</name>
</gene>
<organism evidence="9 10">
    <name type="scientific">Cohaesibacter marisflavi</name>
    <dbReference type="NCBI Taxonomy" id="655353"/>
    <lineage>
        <taxon>Bacteria</taxon>
        <taxon>Pseudomonadati</taxon>
        <taxon>Pseudomonadota</taxon>
        <taxon>Alphaproteobacteria</taxon>
        <taxon>Hyphomicrobiales</taxon>
        <taxon>Cohaesibacteraceae</taxon>
    </lineage>
</organism>
<feature type="transmembrane region" description="Helical" evidence="8">
    <location>
        <begin position="148"/>
        <end position="171"/>
    </location>
</feature>
<dbReference type="FunFam" id="1.10.3470.10:FF:000001">
    <property type="entry name" value="Vitamin B12 ABC transporter permease BtuC"/>
    <property type="match status" value="1"/>
</dbReference>
<dbReference type="GO" id="GO:0022857">
    <property type="term" value="F:transmembrane transporter activity"/>
    <property type="evidence" value="ECO:0007669"/>
    <property type="project" value="InterPro"/>
</dbReference>
<accession>A0A1I5LZ57</accession>
<keyword evidence="4" id="KW-1003">Cell membrane</keyword>
<keyword evidence="5 8" id="KW-0812">Transmembrane</keyword>
<dbReference type="PANTHER" id="PTHR30472:SF25">
    <property type="entry name" value="ABC TRANSPORTER PERMEASE PROTEIN MJ0876-RELATED"/>
    <property type="match status" value="1"/>
</dbReference>
<sequence length="369" mass="38768">MSVAGLSEAADTGKLSLSGYIKVKGGDRSAFGRLAFFALVLLLTGTAGLSLTVGASDLNFVQLWSYWLGGEDMPLRHTVILWDIRMPRMVLGIMVGASLASAGASMQGLFRNPLADPGIVGVSAGAALFAIIAIILGDTLLSPLQSLLGIYMLPLFAFFGGVFNTLLLYIIATRRGQTSVATMLLAGIAIGALMGAVSGYLIFISNDQQLRDLTFWSMGSLAGANWVKIQSILPFVFLALSVLPFTAHGLNALMLGDHQARHMGVPIQKLKRLTIASIALAVGASVAVTGGIGFIGLVVPHLLRLLIGPDHRYLLPASALLGAVLLLLADMVARTVAAPASLPIGIVMSAIGGPFFLFLLLRSKRDMML</sequence>
<name>A0A1I5LZ57_9HYPH</name>
<keyword evidence="6 8" id="KW-1133">Transmembrane helix</keyword>
<comment type="similarity">
    <text evidence="2">Belongs to the binding-protein-dependent transport system permease family. FecCD subfamily.</text>
</comment>
<dbReference type="OrthoDB" id="9811975at2"/>
<feature type="transmembrane region" description="Helical" evidence="8">
    <location>
        <begin position="232"/>
        <end position="254"/>
    </location>
</feature>
<keyword evidence="3" id="KW-0813">Transport</keyword>
<dbReference type="AlphaFoldDB" id="A0A1I5LZ57"/>
<dbReference type="EMBL" id="FOVR01000018">
    <property type="protein sequence ID" value="SFP02437.1"/>
    <property type="molecule type" value="Genomic_DNA"/>
</dbReference>
<dbReference type="InterPro" id="IPR000522">
    <property type="entry name" value="ABC_transptr_permease_BtuC"/>
</dbReference>
<evidence type="ECO:0000256" key="2">
    <source>
        <dbReference type="ARBA" id="ARBA00007935"/>
    </source>
</evidence>
<dbReference type="GO" id="GO:0005886">
    <property type="term" value="C:plasma membrane"/>
    <property type="evidence" value="ECO:0007669"/>
    <property type="project" value="UniProtKB-SubCell"/>
</dbReference>
<keyword evidence="10" id="KW-1185">Reference proteome</keyword>
<evidence type="ECO:0000256" key="1">
    <source>
        <dbReference type="ARBA" id="ARBA00004651"/>
    </source>
</evidence>
<proteinExistence type="inferred from homology"/>
<feature type="transmembrane region" description="Helical" evidence="8">
    <location>
        <begin position="89"/>
        <end position="110"/>
    </location>
</feature>
<dbReference type="CDD" id="cd06550">
    <property type="entry name" value="TM_ABC_iron-siderophores_like"/>
    <property type="match status" value="1"/>
</dbReference>
<comment type="subcellular location">
    <subcellularLocation>
        <location evidence="1">Cell membrane</location>
        <topology evidence="1">Multi-pass membrane protein</topology>
    </subcellularLocation>
</comment>
<evidence type="ECO:0000256" key="5">
    <source>
        <dbReference type="ARBA" id="ARBA00022692"/>
    </source>
</evidence>
<dbReference type="RefSeq" id="WP_090075427.1">
    <property type="nucleotide sequence ID" value="NZ_FOVR01000018.1"/>
</dbReference>
<feature type="transmembrane region" description="Helical" evidence="8">
    <location>
        <begin position="275"/>
        <end position="301"/>
    </location>
</feature>
<evidence type="ECO:0000313" key="10">
    <source>
        <dbReference type="Proteomes" id="UP000199236"/>
    </source>
</evidence>
<evidence type="ECO:0000256" key="6">
    <source>
        <dbReference type="ARBA" id="ARBA00022989"/>
    </source>
</evidence>